<dbReference type="PANTHER" id="PTHR43048">
    <property type="entry name" value="METHYLMALONYL-COA EPIMERASE"/>
    <property type="match status" value="1"/>
</dbReference>
<dbReference type="InterPro" id="IPR029068">
    <property type="entry name" value="Glyas_Bleomycin-R_OHBP_Dase"/>
</dbReference>
<evidence type="ECO:0000313" key="3">
    <source>
        <dbReference type="EMBL" id="RIH78082.1"/>
    </source>
</evidence>
<dbReference type="InterPro" id="IPR037523">
    <property type="entry name" value="VOC_core"/>
</dbReference>
<dbReference type="GO" id="GO:0004493">
    <property type="term" value="F:methylmalonyl-CoA epimerase activity"/>
    <property type="evidence" value="ECO:0007669"/>
    <property type="project" value="TreeGrafter"/>
</dbReference>
<dbReference type="RefSeq" id="WP_119316568.1">
    <property type="nucleotide sequence ID" value="NZ_QXDL01000272.1"/>
</dbReference>
<dbReference type="PANTHER" id="PTHR43048:SF6">
    <property type="entry name" value="BLR8189 PROTEIN"/>
    <property type="match status" value="1"/>
</dbReference>
<proteinExistence type="predicted"/>
<organism evidence="3 4">
    <name type="scientific">Calidithermus terrae</name>
    <dbReference type="NCBI Taxonomy" id="1408545"/>
    <lineage>
        <taxon>Bacteria</taxon>
        <taxon>Thermotogati</taxon>
        <taxon>Deinococcota</taxon>
        <taxon>Deinococci</taxon>
        <taxon>Thermales</taxon>
        <taxon>Thermaceae</taxon>
        <taxon>Calidithermus</taxon>
    </lineage>
</organism>
<sequence>MSLITGVHHVGFSVPDLEEALKFFTEVLGFELVSQNALPTPDDPITEQFDVEPDESIRFAFLKAGGDTIELIEWSSPRQHRQMPRNPDWGGRHLALKTNGLEETLAKLRTVPGVRVMKPRGEHFVYVQTPFGMYLQLMAPNA</sequence>
<dbReference type="GO" id="GO:0046491">
    <property type="term" value="P:L-methylmalonyl-CoA metabolic process"/>
    <property type="evidence" value="ECO:0007669"/>
    <property type="project" value="TreeGrafter"/>
</dbReference>
<gene>
    <name evidence="3" type="primary">cetB</name>
    <name evidence="3" type="ORF">Mterra_03700</name>
</gene>
<name>A0A399E7U6_9DEIN</name>
<dbReference type="Gene3D" id="3.10.180.10">
    <property type="entry name" value="2,3-Dihydroxybiphenyl 1,2-Dioxygenase, domain 1"/>
    <property type="match status" value="1"/>
</dbReference>
<dbReference type="OrthoDB" id="2613830at2"/>
<dbReference type="GO" id="GO:0046872">
    <property type="term" value="F:metal ion binding"/>
    <property type="evidence" value="ECO:0007669"/>
    <property type="project" value="UniProtKB-KW"/>
</dbReference>
<dbReference type="InterPro" id="IPR051785">
    <property type="entry name" value="MMCE/EMCE_epimerase"/>
</dbReference>
<accession>A0A399E7U6</accession>
<evidence type="ECO:0000313" key="4">
    <source>
        <dbReference type="Proteomes" id="UP000265715"/>
    </source>
</evidence>
<keyword evidence="4" id="KW-1185">Reference proteome</keyword>
<dbReference type="PROSITE" id="PS51819">
    <property type="entry name" value="VOC"/>
    <property type="match status" value="1"/>
</dbReference>
<dbReference type="InterPro" id="IPR004360">
    <property type="entry name" value="Glyas_Fos-R_dOase_dom"/>
</dbReference>
<evidence type="ECO:0000256" key="1">
    <source>
        <dbReference type="ARBA" id="ARBA00022723"/>
    </source>
</evidence>
<feature type="domain" description="VOC" evidence="2">
    <location>
        <begin position="6"/>
        <end position="142"/>
    </location>
</feature>
<keyword evidence="3" id="KW-0413">Isomerase</keyword>
<dbReference type="AlphaFoldDB" id="A0A399E7U6"/>
<dbReference type="Proteomes" id="UP000265715">
    <property type="component" value="Unassembled WGS sequence"/>
</dbReference>
<comment type="caution">
    <text evidence="3">The sequence shown here is derived from an EMBL/GenBank/DDBJ whole genome shotgun (WGS) entry which is preliminary data.</text>
</comment>
<evidence type="ECO:0000259" key="2">
    <source>
        <dbReference type="PROSITE" id="PS51819"/>
    </source>
</evidence>
<reference evidence="3 4" key="1">
    <citation type="submission" date="2018-08" db="EMBL/GenBank/DDBJ databases">
        <title>Meiothermus terrae DSM 26712 genome sequencing project.</title>
        <authorList>
            <person name="Da Costa M.S."/>
            <person name="Albuquerque L."/>
            <person name="Raposo P."/>
            <person name="Froufe H.J.C."/>
            <person name="Barroso C.S."/>
            <person name="Egas C."/>
        </authorList>
    </citation>
    <scope>NUCLEOTIDE SEQUENCE [LARGE SCALE GENOMIC DNA]</scope>
    <source>
        <strain evidence="3 4">DSM 26712</strain>
    </source>
</reference>
<dbReference type="EC" id="5.1.3.33" evidence="3"/>
<dbReference type="EMBL" id="QXDL01000272">
    <property type="protein sequence ID" value="RIH78082.1"/>
    <property type="molecule type" value="Genomic_DNA"/>
</dbReference>
<keyword evidence="1" id="KW-0479">Metal-binding</keyword>
<dbReference type="SUPFAM" id="SSF54593">
    <property type="entry name" value="Glyoxalase/Bleomycin resistance protein/Dihydroxybiphenyl dioxygenase"/>
    <property type="match status" value="1"/>
</dbReference>
<protein>
    <submittedName>
        <fullName evidence="3">2-epi-5-epi-valiolone epimerase</fullName>
        <ecNumber evidence="3">5.1.3.33</ecNumber>
    </submittedName>
</protein>
<dbReference type="Pfam" id="PF00903">
    <property type="entry name" value="Glyoxalase"/>
    <property type="match status" value="1"/>
</dbReference>